<dbReference type="Proteomes" id="UP000270094">
    <property type="component" value="Unassembled WGS sequence"/>
</dbReference>
<reference evidence="1 2" key="1">
    <citation type="submission" date="2018-11" db="EMBL/GenBank/DDBJ databases">
        <authorList>
            <consortium name="Pathogen Informatics"/>
        </authorList>
    </citation>
    <scope>NUCLEOTIDE SEQUENCE [LARGE SCALE GENOMIC DNA]</scope>
</reference>
<evidence type="ECO:0000313" key="1">
    <source>
        <dbReference type="EMBL" id="VDM67444.1"/>
    </source>
</evidence>
<organism evidence="1 2">
    <name type="scientific">Strongylus vulgaris</name>
    <name type="common">Blood worm</name>
    <dbReference type="NCBI Taxonomy" id="40348"/>
    <lineage>
        <taxon>Eukaryota</taxon>
        <taxon>Metazoa</taxon>
        <taxon>Ecdysozoa</taxon>
        <taxon>Nematoda</taxon>
        <taxon>Chromadorea</taxon>
        <taxon>Rhabditida</taxon>
        <taxon>Rhabditina</taxon>
        <taxon>Rhabditomorpha</taxon>
        <taxon>Strongyloidea</taxon>
        <taxon>Strongylidae</taxon>
        <taxon>Strongylus</taxon>
    </lineage>
</organism>
<dbReference type="EMBL" id="UYYB01005541">
    <property type="protein sequence ID" value="VDM67444.1"/>
    <property type="molecule type" value="Genomic_DNA"/>
</dbReference>
<accession>A0A3P7IPC1</accession>
<dbReference type="OrthoDB" id="5861038at2759"/>
<protein>
    <submittedName>
        <fullName evidence="1">Uncharacterized protein</fullName>
    </submittedName>
</protein>
<proteinExistence type="predicted"/>
<sequence length="103" mass="11920">MTQQQMGMMAGNPQQYYAQQPQAQWTQQQQMQFMRQQQMVGAAPGQRVMVQRVPYPPGTGMLFSIPYSSNYDCRNFLIVYLTSPLSSLIDKALFWSLIILPFF</sequence>
<dbReference type="AlphaFoldDB" id="A0A3P7IPC1"/>
<keyword evidence="2" id="KW-1185">Reference proteome</keyword>
<gene>
    <name evidence="1" type="ORF">SVUK_LOCUS2442</name>
</gene>
<evidence type="ECO:0000313" key="2">
    <source>
        <dbReference type="Proteomes" id="UP000270094"/>
    </source>
</evidence>
<name>A0A3P7IPC1_STRVU</name>